<sequence length="131" mass="14935">MKDERIEQAILILDEYQKQHKIEKQRKLAISAVEYTGMPSGSNKGNPSENKVVSGISATQFCETVRATVNSLDSQLYTTIINRRYLNGELCHSIYNDVGLSEPTFFRKQNKALLNFYEMCPLIVNKKMIAN</sequence>
<reference evidence="1 2" key="1">
    <citation type="submission" date="2018-08" db="EMBL/GenBank/DDBJ databases">
        <title>Comparative genomics of wild bee and flower associated Lactobacillus reveals potential adaptation to the bee host.</title>
        <authorList>
            <person name="Vuong H.Q."/>
            <person name="Mcfrederick Q.S."/>
        </authorList>
    </citation>
    <scope>NUCLEOTIDE SEQUENCE [LARGE SCALE GENOMIC DNA]</scope>
    <source>
        <strain evidence="1 2">HV_04</strain>
    </source>
</reference>
<dbReference type="RefSeq" id="WP_105988529.1">
    <property type="nucleotide sequence ID" value="NZ_POST01000011.1"/>
</dbReference>
<dbReference type="Proteomes" id="UP000767392">
    <property type="component" value="Unassembled WGS sequence"/>
</dbReference>
<comment type="caution">
    <text evidence="1">The sequence shown here is derived from an EMBL/GenBank/DDBJ whole genome shotgun (WGS) entry which is preliminary data.</text>
</comment>
<proteinExistence type="predicted"/>
<evidence type="ECO:0000313" key="2">
    <source>
        <dbReference type="Proteomes" id="UP000767392"/>
    </source>
</evidence>
<evidence type="ECO:0008006" key="3">
    <source>
        <dbReference type="Google" id="ProtNLM"/>
    </source>
</evidence>
<keyword evidence="2" id="KW-1185">Reference proteome</keyword>
<name>A0ABY2YRT1_9LACO</name>
<organism evidence="1 2">
    <name type="scientific">Apilactobacillus timberlakei</name>
    <dbReference type="NCBI Taxonomy" id="2008380"/>
    <lineage>
        <taxon>Bacteria</taxon>
        <taxon>Bacillati</taxon>
        <taxon>Bacillota</taxon>
        <taxon>Bacilli</taxon>
        <taxon>Lactobacillales</taxon>
        <taxon>Lactobacillaceae</taxon>
        <taxon>Apilactobacillus</taxon>
    </lineage>
</organism>
<protein>
    <recommendedName>
        <fullName evidence="3">Transcriptional regulator</fullName>
    </recommendedName>
</protein>
<dbReference type="EMBL" id="QUAM01000006">
    <property type="protein sequence ID" value="TPR12756.1"/>
    <property type="molecule type" value="Genomic_DNA"/>
</dbReference>
<gene>
    <name evidence="1" type="ORF">DY048_07030</name>
</gene>
<evidence type="ECO:0000313" key="1">
    <source>
        <dbReference type="EMBL" id="TPR12756.1"/>
    </source>
</evidence>
<accession>A0ABY2YRT1</accession>